<gene>
    <name evidence="1" type="ORF">SAMN02910265_03064</name>
</gene>
<reference evidence="1 2" key="1">
    <citation type="submission" date="2016-10" db="EMBL/GenBank/DDBJ databases">
        <authorList>
            <person name="de Groot N.N."/>
        </authorList>
    </citation>
    <scope>NUCLEOTIDE SEQUENCE [LARGE SCALE GENOMIC DNA]</scope>
    <source>
        <strain evidence="1 2">YAD2003</strain>
    </source>
</reference>
<name>A0A1H6LI13_RUMFL</name>
<organism evidence="1 2">
    <name type="scientific">Ruminococcus flavefaciens</name>
    <dbReference type="NCBI Taxonomy" id="1265"/>
    <lineage>
        <taxon>Bacteria</taxon>
        <taxon>Bacillati</taxon>
        <taxon>Bacillota</taxon>
        <taxon>Clostridia</taxon>
        <taxon>Eubacteriales</taxon>
        <taxon>Oscillospiraceae</taxon>
        <taxon>Ruminococcus</taxon>
    </lineage>
</organism>
<dbReference type="OrthoDB" id="2081706at2"/>
<proteinExistence type="predicted"/>
<accession>A0A1H6LI13</accession>
<sequence>MTFEEIKEEAKSAETLEKLFSLWKQAHAAEANYEETTVSYWTYKRKEKYPPIEQKSFVADGYISEDEYNSSEKKVLFVLREANIVMYRKDEMKDSKGKSIEEDKRSQLGFYKWFINDLKSNRPKQQEKMARMAYYLQHPELSKEERKKPNEEGMKKALASCAYMNLNKRGGGPFVDWQVFEKYIEKYKAFIVRQIKIMKPDYIVYVGPNRVDISASLDSQIKEISMWHTSYRMKGQERSKNPQYGLDKNVDCYMRKFFEKVKENER</sequence>
<evidence type="ECO:0000313" key="1">
    <source>
        <dbReference type="EMBL" id="SEH85695.1"/>
    </source>
</evidence>
<dbReference type="Proteomes" id="UP000183190">
    <property type="component" value="Unassembled WGS sequence"/>
</dbReference>
<dbReference type="EMBL" id="FNWV01000018">
    <property type="protein sequence ID" value="SEH85695.1"/>
    <property type="molecule type" value="Genomic_DNA"/>
</dbReference>
<evidence type="ECO:0000313" key="2">
    <source>
        <dbReference type="Proteomes" id="UP000183190"/>
    </source>
</evidence>
<dbReference type="AlphaFoldDB" id="A0A1H6LI13"/>
<protein>
    <submittedName>
        <fullName evidence="1">Uncharacterized protein</fullName>
    </submittedName>
</protein>
<dbReference type="RefSeq" id="WP_074718942.1">
    <property type="nucleotide sequence ID" value="NZ_FNWV01000018.1"/>
</dbReference>